<feature type="non-terminal residue" evidence="7">
    <location>
        <position position="1"/>
    </location>
</feature>
<dbReference type="AlphaFoldDB" id="A0A653CCL2"/>
<accession>A0A653CCL2</accession>
<feature type="non-terminal residue" evidence="7">
    <location>
        <position position="87"/>
    </location>
</feature>
<reference evidence="7 8" key="1">
    <citation type="submission" date="2019-01" db="EMBL/GenBank/DDBJ databases">
        <authorList>
            <person name="Sayadi A."/>
        </authorList>
    </citation>
    <scope>NUCLEOTIDE SEQUENCE [LARGE SCALE GENOMIC DNA]</scope>
</reference>
<evidence type="ECO:0000256" key="2">
    <source>
        <dbReference type="ARBA" id="ARBA00007200"/>
    </source>
</evidence>
<dbReference type="InterPro" id="IPR046791">
    <property type="entry name" value="Polycystin_dom"/>
</dbReference>
<proteinExistence type="inferred from homology"/>
<comment type="similarity">
    <text evidence="2">Belongs to the polycystin family.</text>
</comment>
<dbReference type="PANTHER" id="PTHR10877">
    <property type="entry name" value="POLYCYSTIN FAMILY MEMBER"/>
    <property type="match status" value="1"/>
</dbReference>
<evidence type="ECO:0000256" key="4">
    <source>
        <dbReference type="ARBA" id="ARBA00022989"/>
    </source>
</evidence>
<keyword evidence="5" id="KW-0472">Membrane</keyword>
<dbReference type="PANTHER" id="PTHR10877:SF183">
    <property type="entry name" value="AT14535P-RELATED"/>
    <property type="match status" value="1"/>
</dbReference>
<dbReference type="Proteomes" id="UP000410492">
    <property type="component" value="Unassembled WGS sequence"/>
</dbReference>
<keyword evidence="4" id="KW-1133">Transmembrane helix</keyword>
<dbReference type="GO" id="GO:0016020">
    <property type="term" value="C:membrane"/>
    <property type="evidence" value="ECO:0007669"/>
    <property type="project" value="UniProtKB-SubCell"/>
</dbReference>
<evidence type="ECO:0000313" key="7">
    <source>
        <dbReference type="EMBL" id="VEN45618.1"/>
    </source>
</evidence>
<dbReference type="GO" id="GO:0050982">
    <property type="term" value="P:detection of mechanical stimulus"/>
    <property type="evidence" value="ECO:0007669"/>
    <property type="project" value="TreeGrafter"/>
</dbReference>
<organism evidence="7 8">
    <name type="scientific">Callosobruchus maculatus</name>
    <name type="common">Southern cowpea weevil</name>
    <name type="synonym">Pulse bruchid</name>
    <dbReference type="NCBI Taxonomy" id="64391"/>
    <lineage>
        <taxon>Eukaryota</taxon>
        <taxon>Metazoa</taxon>
        <taxon>Ecdysozoa</taxon>
        <taxon>Arthropoda</taxon>
        <taxon>Hexapoda</taxon>
        <taxon>Insecta</taxon>
        <taxon>Pterygota</taxon>
        <taxon>Neoptera</taxon>
        <taxon>Endopterygota</taxon>
        <taxon>Coleoptera</taxon>
        <taxon>Polyphaga</taxon>
        <taxon>Cucujiformia</taxon>
        <taxon>Chrysomeloidea</taxon>
        <taxon>Chrysomelidae</taxon>
        <taxon>Bruchinae</taxon>
        <taxon>Bruchini</taxon>
        <taxon>Callosobruchus</taxon>
    </lineage>
</organism>
<dbReference type="EMBL" id="CAACVG010007469">
    <property type="protein sequence ID" value="VEN45618.1"/>
    <property type="molecule type" value="Genomic_DNA"/>
</dbReference>
<dbReference type="GO" id="GO:0005262">
    <property type="term" value="F:calcium channel activity"/>
    <property type="evidence" value="ECO:0007669"/>
    <property type="project" value="TreeGrafter"/>
</dbReference>
<gene>
    <name evidence="7" type="ORF">CALMAC_LOCUS8014</name>
</gene>
<evidence type="ECO:0000256" key="5">
    <source>
        <dbReference type="ARBA" id="ARBA00023136"/>
    </source>
</evidence>
<evidence type="ECO:0000256" key="1">
    <source>
        <dbReference type="ARBA" id="ARBA00004141"/>
    </source>
</evidence>
<evidence type="ECO:0000256" key="3">
    <source>
        <dbReference type="ARBA" id="ARBA00022692"/>
    </source>
</evidence>
<evidence type="ECO:0000313" key="8">
    <source>
        <dbReference type="Proteomes" id="UP000410492"/>
    </source>
</evidence>
<dbReference type="OrthoDB" id="6779628at2759"/>
<dbReference type="InterPro" id="IPR051223">
    <property type="entry name" value="Polycystin"/>
</dbReference>
<keyword evidence="8" id="KW-1185">Reference proteome</keyword>
<evidence type="ECO:0000259" key="6">
    <source>
        <dbReference type="Pfam" id="PF20519"/>
    </source>
</evidence>
<comment type="subcellular location">
    <subcellularLocation>
        <location evidence="1">Membrane</location>
        <topology evidence="1">Multi-pass membrane protein</topology>
    </subcellularLocation>
</comment>
<feature type="domain" description="Polycystin" evidence="6">
    <location>
        <begin position="9"/>
        <end position="87"/>
    </location>
</feature>
<name>A0A653CCL2_CALMS</name>
<keyword evidence="3" id="KW-0812">Transmembrane</keyword>
<dbReference type="Pfam" id="PF20519">
    <property type="entry name" value="Polycystin_dom"/>
    <property type="match status" value="1"/>
</dbReference>
<sequence length="87" mass="10056">YKHSHIDKTDFGPGGSTAWTYSSAKETKSLTYRGRMATYEGDGFYVDLLRDRNGTIKIIEDLQENNWIRRGTRVVFIEVTIYNTNTD</sequence>
<protein>
    <recommendedName>
        <fullName evidence="6">Polycystin domain-containing protein</fullName>
    </recommendedName>
</protein>